<feature type="transmembrane region" description="Helical" evidence="1">
    <location>
        <begin position="56"/>
        <end position="80"/>
    </location>
</feature>
<keyword evidence="1" id="KW-0472">Membrane</keyword>
<gene>
    <name evidence="2" type="ORF">NCTC13294_01038</name>
</gene>
<dbReference type="Proteomes" id="UP000254572">
    <property type="component" value="Unassembled WGS sequence"/>
</dbReference>
<feature type="transmembrane region" description="Helical" evidence="1">
    <location>
        <begin position="157"/>
        <end position="178"/>
    </location>
</feature>
<evidence type="ECO:0000313" key="3">
    <source>
        <dbReference type="Proteomes" id="UP000254572"/>
    </source>
</evidence>
<feature type="transmembrane region" description="Helical" evidence="1">
    <location>
        <begin position="86"/>
        <end position="106"/>
    </location>
</feature>
<keyword evidence="1" id="KW-0812">Transmembrane</keyword>
<reference evidence="2 3" key="1">
    <citation type="submission" date="2018-06" db="EMBL/GenBank/DDBJ databases">
        <authorList>
            <consortium name="Pathogen Informatics"/>
            <person name="Doyle S."/>
        </authorList>
    </citation>
    <scope>NUCLEOTIDE SEQUENCE [LARGE SCALE GENOMIC DNA]</scope>
    <source>
        <strain evidence="2 3">NCTC13294</strain>
    </source>
</reference>
<evidence type="ECO:0000256" key="1">
    <source>
        <dbReference type="SAM" id="Phobius"/>
    </source>
</evidence>
<dbReference type="AlphaFoldDB" id="A0A381E5N0"/>
<organism evidence="2 3">
    <name type="scientific">Cardiobacterium valvarum</name>
    <dbReference type="NCBI Taxonomy" id="194702"/>
    <lineage>
        <taxon>Bacteria</taxon>
        <taxon>Pseudomonadati</taxon>
        <taxon>Pseudomonadota</taxon>
        <taxon>Gammaproteobacteria</taxon>
        <taxon>Cardiobacteriales</taxon>
        <taxon>Cardiobacteriaceae</taxon>
        <taxon>Cardiobacterium</taxon>
    </lineage>
</organism>
<evidence type="ECO:0000313" key="2">
    <source>
        <dbReference type="EMBL" id="SUX21564.1"/>
    </source>
</evidence>
<dbReference type="OrthoDB" id="9898231at2"/>
<name>A0A381E5N0_9GAMM</name>
<proteinExistence type="predicted"/>
<keyword evidence="1" id="KW-1133">Transmembrane helix</keyword>
<protein>
    <submittedName>
        <fullName evidence="2">Uncharacterized protein</fullName>
    </submittedName>
</protein>
<feature type="transmembrane region" description="Helical" evidence="1">
    <location>
        <begin position="274"/>
        <end position="295"/>
    </location>
</feature>
<dbReference type="EMBL" id="UFUW01000001">
    <property type="protein sequence ID" value="SUX21564.1"/>
    <property type="molecule type" value="Genomic_DNA"/>
</dbReference>
<keyword evidence="3" id="KW-1185">Reference proteome</keyword>
<sequence length="310" mass="35919">MKPHRYPIIIPRRLIDKTVGMAVFDGKQFTLDNGKSYPAGALVNMHFGTIGYPARALWSLLLFLAVSLSCLLLSALFFYVVYGADLLETVISFVGLICIVIGIWAAGHFQPREYLQLLFADGNAVILRVPRSFLPLLSRLKPEWAWQERLDNPCPRWARMPLGLCCWALCGVVMYYAAIPDWRPPDNFFSVCVLAEDYPRFIRFTDKEQWQGKTLCPAPYDFQNEESFYRVTIQREGDVFYAANWNDSPADPFEYVYRADNDRITPLKQRRGLLMARAMMIIFAAFPAAFLYALIKVLWRFYLRRRYASR</sequence>
<accession>A0A381E5N0</accession>